<evidence type="ECO:0000256" key="1">
    <source>
        <dbReference type="ARBA" id="ARBA00004442"/>
    </source>
</evidence>
<gene>
    <name evidence="8" type="ORF">GTC17253_21210</name>
</gene>
<feature type="domain" description="SusD-like N-terminal" evidence="7">
    <location>
        <begin position="26"/>
        <end position="234"/>
    </location>
</feature>
<protein>
    <submittedName>
        <fullName evidence="8">RagB/SusD family nutrient uptake outer membrane protein</fullName>
    </submittedName>
</protein>
<evidence type="ECO:0000259" key="6">
    <source>
        <dbReference type="Pfam" id="PF07980"/>
    </source>
</evidence>
<dbReference type="EMBL" id="AP035785">
    <property type="protein sequence ID" value="BFO72155.1"/>
    <property type="molecule type" value="Genomic_DNA"/>
</dbReference>
<dbReference type="AlphaFoldDB" id="A0AB33IVT2"/>
<feature type="domain" description="RagB/SusD" evidence="6">
    <location>
        <begin position="313"/>
        <end position="564"/>
    </location>
</feature>
<evidence type="ECO:0000313" key="8">
    <source>
        <dbReference type="EMBL" id="BFO72155.1"/>
    </source>
</evidence>
<evidence type="ECO:0000256" key="2">
    <source>
        <dbReference type="ARBA" id="ARBA00006275"/>
    </source>
</evidence>
<organism evidence="8">
    <name type="scientific">Prevotella sp. GTC17253</name>
    <dbReference type="NCBI Taxonomy" id="3236793"/>
    <lineage>
        <taxon>Bacteria</taxon>
        <taxon>Pseudomonadati</taxon>
        <taxon>Bacteroidota</taxon>
        <taxon>Bacteroidia</taxon>
        <taxon>Bacteroidales</taxon>
        <taxon>Prevotellaceae</taxon>
        <taxon>Prevotella</taxon>
    </lineage>
</organism>
<comment type="subcellular location">
    <subcellularLocation>
        <location evidence="1">Cell outer membrane</location>
    </subcellularLocation>
</comment>
<dbReference type="SUPFAM" id="SSF48452">
    <property type="entry name" value="TPR-like"/>
    <property type="match status" value="1"/>
</dbReference>
<dbReference type="PROSITE" id="PS51257">
    <property type="entry name" value="PROKAR_LIPOPROTEIN"/>
    <property type="match status" value="1"/>
</dbReference>
<reference evidence="8" key="1">
    <citation type="submission" date="2024-07" db="EMBL/GenBank/DDBJ databases">
        <title>Complete genome sequence of Prevotella sp. YM-2024 GTC17253.</title>
        <authorList>
            <person name="Hayashi M."/>
            <person name="Muto Y."/>
            <person name="Tanaka K."/>
            <person name="Niwa H."/>
        </authorList>
    </citation>
    <scope>NUCLEOTIDE SEQUENCE</scope>
    <source>
        <strain evidence="8">GTC17253</strain>
    </source>
</reference>
<keyword evidence="3" id="KW-0732">Signal</keyword>
<accession>A0AB33IVT2</accession>
<dbReference type="GO" id="GO:0009279">
    <property type="term" value="C:cell outer membrane"/>
    <property type="evidence" value="ECO:0007669"/>
    <property type="project" value="UniProtKB-SubCell"/>
</dbReference>
<name>A0AB33IVT2_9BACT</name>
<dbReference type="Pfam" id="PF14322">
    <property type="entry name" value="SusD-like_3"/>
    <property type="match status" value="1"/>
</dbReference>
<dbReference type="Pfam" id="PF07980">
    <property type="entry name" value="SusD_RagB"/>
    <property type="match status" value="1"/>
</dbReference>
<keyword evidence="5" id="KW-0998">Cell outer membrane</keyword>
<dbReference type="InterPro" id="IPR011990">
    <property type="entry name" value="TPR-like_helical_dom_sf"/>
</dbReference>
<keyword evidence="4" id="KW-0472">Membrane</keyword>
<comment type="similarity">
    <text evidence="2">Belongs to the SusD family.</text>
</comment>
<evidence type="ECO:0000259" key="7">
    <source>
        <dbReference type="Pfam" id="PF14322"/>
    </source>
</evidence>
<dbReference type="InterPro" id="IPR012944">
    <property type="entry name" value="SusD_RagB_dom"/>
</dbReference>
<evidence type="ECO:0000256" key="3">
    <source>
        <dbReference type="ARBA" id="ARBA00022729"/>
    </source>
</evidence>
<evidence type="ECO:0000256" key="4">
    <source>
        <dbReference type="ARBA" id="ARBA00023136"/>
    </source>
</evidence>
<sequence>MNTMKTKYHILFLLCMGYIPLFTSCDFLELGEYNYFDKQETTIEPARVSQLCTQVYTYLPNGLNGISGALQDAATDDAVHAYPTATVQRFVNGSWAPNYTVDDIYGNLYKGIHSANFYLENCLGLTFDDWKYSDGFADTYTSYLNYQYEVRFLRAYYYFELVRRYGNVPLLTKTIGIDEVNNILPATADEIFKFIIDECTEIAKHLPAKVTDLPGGPSNYQRVTSGTALALRARAALYYASPLFNSGNEISRWKAAAEAAYDIINQASTYGYRLESNYSNLFGATNNQSAEIIMCRPGGKSTAFEAGNFPIGVKGGKGNTCPTENLVSAYEMKDGTKFSWDNPAQASNPYRNRDPRMAMTVVCNGDRWPANTAVETFVGGRNGQPLANATLTGYYLRKYVNKGVSFEAGQTTNQYDHNWVLFRYAEVLLNYAEAAAHAFGPDNIPAGFTLSARDAVNQVRQRSSVRMPNFPAGMSTSDFLARLYNERRVEFAFEGHRFWDLRRWKALHEMKDIYKVCIEKNESGGFSYQREKLDTYNISDKMYFYPFANTELFKNKNLKQNPGWE</sequence>
<proteinExistence type="inferred from homology"/>
<dbReference type="Gene3D" id="1.25.40.390">
    <property type="match status" value="1"/>
</dbReference>
<evidence type="ECO:0000256" key="5">
    <source>
        <dbReference type="ARBA" id="ARBA00023237"/>
    </source>
</evidence>
<dbReference type="InterPro" id="IPR033985">
    <property type="entry name" value="SusD-like_N"/>
</dbReference>